<dbReference type="Gene3D" id="2.80.10.50">
    <property type="match status" value="1"/>
</dbReference>
<dbReference type="SUPFAM" id="SSF50370">
    <property type="entry name" value="Ricin B-like lectins"/>
    <property type="match status" value="1"/>
</dbReference>
<comment type="caution">
    <text evidence="1">The sequence shown here is derived from an EMBL/GenBank/DDBJ whole genome shotgun (WGS) entry which is preliminary data.</text>
</comment>
<protein>
    <recommendedName>
        <fullName evidence="3">Ricin B lectin domain-containing protein</fullName>
    </recommendedName>
</protein>
<dbReference type="RefSeq" id="WP_203848955.1">
    <property type="nucleotide sequence ID" value="NZ_BAAAVW010000017.1"/>
</dbReference>
<dbReference type="EMBL" id="BONQ01000081">
    <property type="protein sequence ID" value="GIG47231.1"/>
    <property type="molecule type" value="Genomic_DNA"/>
</dbReference>
<dbReference type="Proteomes" id="UP000660611">
    <property type="component" value="Unassembled WGS sequence"/>
</dbReference>
<name>A0A919UCW0_9ACTN</name>
<evidence type="ECO:0008006" key="3">
    <source>
        <dbReference type="Google" id="ProtNLM"/>
    </source>
</evidence>
<dbReference type="InterPro" id="IPR035992">
    <property type="entry name" value="Ricin_B-like_lectins"/>
</dbReference>
<dbReference type="AlphaFoldDB" id="A0A919UCW0"/>
<organism evidence="1 2">
    <name type="scientific">Dactylosporangium siamense</name>
    <dbReference type="NCBI Taxonomy" id="685454"/>
    <lineage>
        <taxon>Bacteria</taxon>
        <taxon>Bacillati</taxon>
        <taxon>Actinomycetota</taxon>
        <taxon>Actinomycetes</taxon>
        <taxon>Micromonosporales</taxon>
        <taxon>Micromonosporaceae</taxon>
        <taxon>Dactylosporangium</taxon>
    </lineage>
</organism>
<keyword evidence="2" id="KW-1185">Reference proteome</keyword>
<proteinExistence type="predicted"/>
<sequence length="77" mass="8505">MTCSLVCLKRCSPTPAHYRNPPLTRRRRTDAGFSVSDGRLYDANGNDFAMRGQCLDVDNQSTAPGTKAQIWDCNGQP</sequence>
<gene>
    <name evidence="1" type="ORF">Dsi01nite_052720</name>
</gene>
<accession>A0A919UCW0</accession>
<evidence type="ECO:0000313" key="2">
    <source>
        <dbReference type="Proteomes" id="UP000660611"/>
    </source>
</evidence>
<evidence type="ECO:0000313" key="1">
    <source>
        <dbReference type="EMBL" id="GIG47231.1"/>
    </source>
</evidence>
<reference evidence="1" key="1">
    <citation type="submission" date="2021-01" db="EMBL/GenBank/DDBJ databases">
        <title>Whole genome shotgun sequence of Dactylosporangium siamense NBRC 106093.</title>
        <authorList>
            <person name="Komaki H."/>
            <person name="Tamura T."/>
        </authorList>
    </citation>
    <scope>NUCLEOTIDE SEQUENCE</scope>
    <source>
        <strain evidence="1">NBRC 106093</strain>
    </source>
</reference>